<keyword evidence="2" id="KW-1185">Reference proteome</keyword>
<reference evidence="1 2" key="1">
    <citation type="submission" date="2020-03" db="EMBL/GenBank/DDBJ databases">
        <title>Complete Genome Sequence of Halomonas hydrothermalis Strain Slthf2, Halophilic Bacterium Isolated from Deep-Sea Hydrothermal-Vent Environments.</title>
        <authorList>
            <person name="Takeyama N."/>
            <person name="Huang M."/>
            <person name="Sato K."/>
            <person name="Galipon J."/>
            <person name="Arakawa K."/>
        </authorList>
    </citation>
    <scope>NUCLEOTIDE SEQUENCE [LARGE SCALE GENOMIC DNA]</scope>
    <source>
        <strain evidence="1 2">Slthf2</strain>
    </source>
</reference>
<dbReference type="Proteomes" id="UP000502259">
    <property type="component" value="Chromosome"/>
</dbReference>
<evidence type="ECO:0000313" key="2">
    <source>
        <dbReference type="Proteomes" id="UP000502259"/>
    </source>
</evidence>
<dbReference type="EMBL" id="AP022843">
    <property type="protein sequence ID" value="BCB06426.1"/>
    <property type="molecule type" value="Genomic_DNA"/>
</dbReference>
<sequence length="68" mass="7441">MASLRLSNLITRNLSSRAAAHRAMAKAALYADSSTRTRLKRYNNHIEKAQQLEAQALETAKRSAGGEA</sequence>
<accession>A0A6F8TZW2</accession>
<evidence type="ECO:0000313" key="1">
    <source>
        <dbReference type="EMBL" id="BCB06426.1"/>
    </source>
</evidence>
<gene>
    <name evidence="1" type="ORF">HHSLTHF2_03160</name>
</gene>
<organism evidence="1 2">
    <name type="scientific">Halomonas hydrothermalis</name>
    <dbReference type="NCBI Taxonomy" id="115561"/>
    <lineage>
        <taxon>Bacteria</taxon>
        <taxon>Pseudomonadati</taxon>
        <taxon>Pseudomonadota</taxon>
        <taxon>Gammaproteobacteria</taxon>
        <taxon>Oceanospirillales</taxon>
        <taxon>Halomonadaceae</taxon>
        <taxon>Halomonas</taxon>
    </lineage>
</organism>
<proteinExistence type="predicted"/>
<name>A0A6F8TZW2_9GAMM</name>
<dbReference type="RefSeq" id="WP_172419679.1">
    <property type="nucleotide sequence ID" value="NZ_AP022843.1"/>
</dbReference>
<protein>
    <submittedName>
        <fullName evidence="1">Uncharacterized protein</fullName>
    </submittedName>
</protein>
<dbReference type="AlphaFoldDB" id="A0A6F8TZW2"/>